<evidence type="ECO:0000313" key="3">
    <source>
        <dbReference type="Proteomes" id="UP000070620"/>
    </source>
</evidence>
<protein>
    <submittedName>
        <fullName evidence="2">ABC transporter substrate-binding protein</fullName>
    </submittedName>
</protein>
<dbReference type="Pfam" id="PF13416">
    <property type="entry name" value="SBP_bac_8"/>
    <property type="match status" value="1"/>
</dbReference>
<comment type="caution">
    <text evidence="2">The sequence shown here is derived from an EMBL/GenBank/DDBJ whole genome shotgun (WGS) entry which is preliminary data.</text>
</comment>
<sequence>MSVTTRRNRLAVAALAAITALGGLTACGNDDEGSVQADGKPAKLVVDTFGEMGYDELVKQYEKDTGIKIELRKTAQLGDYRPKLVRYLATGKGAGDVVALEEGILNEFKANPRNWVDLTPLVADHSKEFLPWKWELGKAPDGRLIGLPTDVGSLAVCYRKDLFEAAGLPTERDQVSALWPDWNAFLETGKKYKAGSGGKALIDSITAVSNGVLFQQGSDLFYDKENNVIADKSPAVKAAWDTALSMTEISAKAATWSPEWSAGFKQGSFAATFCPSWMLGIVADNSGPANKGKWDVAAVPGGSGNWGGSWLSVPEQSAHQKEAAKLAEFLTNATSQVEAFKLKGPLPTNLEALKNQDFLNYTNEYFSNAPTAKIFGESVAGIQPVHLGPKHQAVKENALEPALRSFENGQASKEKAWEQFTKDAATQGAF</sequence>
<keyword evidence="1" id="KW-0732">Signal</keyword>
<dbReference type="PANTHER" id="PTHR43649">
    <property type="entry name" value="ARABINOSE-BINDING PROTEIN-RELATED"/>
    <property type="match status" value="1"/>
</dbReference>
<reference evidence="2 3" key="1">
    <citation type="submission" date="2016-01" db="EMBL/GenBank/DDBJ databases">
        <title>Whole genome sequence and analysis of Micromonospora rosaria DSM 803, which can produce antibacterial substance rosamicin.</title>
        <authorList>
            <person name="Yang H."/>
            <person name="He X."/>
            <person name="Zhu D."/>
        </authorList>
    </citation>
    <scope>NUCLEOTIDE SEQUENCE [LARGE SCALE GENOMIC DNA]</scope>
    <source>
        <strain evidence="2 3">DSM 803</strain>
    </source>
</reference>
<proteinExistence type="predicted"/>
<accession>A0A136PLM2</accession>
<feature type="signal peptide" evidence="1">
    <location>
        <begin position="1"/>
        <end position="26"/>
    </location>
</feature>
<keyword evidence="3" id="KW-1185">Reference proteome</keyword>
<dbReference type="PROSITE" id="PS51257">
    <property type="entry name" value="PROKAR_LIPOPROTEIN"/>
    <property type="match status" value="1"/>
</dbReference>
<dbReference type="OrthoDB" id="3226017at2"/>
<organism evidence="2 3">
    <name type="scientific">Micromonospora rosaria</name>
    <dbReference type="NCBI Taxonomy" id="47874"/>
    <lineage>
        <taxon>Bacteria</taxon>
        <taxon>Bacillati</taxon>
        <taxon>Actinomycetota</taxon>
        <taxon>Actinomycetes</taxon>
        <taxon>Micromonosporales</taxon>
        <taxon>Micromonosporaceae</taxon>
        <taxon>Micromonospora</taxon>
    </lineage>
</organism>
<dbReference type="Proteomes" id="UP000070620">
    <property type="component" value="Unassembled WGS sequence"/>
</dbReference>
<evidence type="ECO:0000256" key="1">
    <source>
        <dbReference type="SAM" id="SignalP"/>
    </source>
</evidence>
<evidence type="ECO:0000313" key="2">
    <source>
        <dbReference type="EMBL" id="KXK59226.1"/>
    </source>
</evidence>
<name>A0A136PLM2_9ACTN</name>
<dbReference type="InterPro" id="IPR050490">
    <property type="entry name" value="Bact_solute-bd_prot1"/>
</dbReference>
<gene>
    <name evidence="2" type="ORF">AWW66_25480</name>
</gene>
<dbReference type="Gene3D" id="3.40.190.10">
    <property type="entry name" value="Periplasmic binding protein-like II"/>
    <property type="match status" value="1"/>
</dbReference>
<dbReference type="InterPro" id="IPR006059">
    <property type="entry name" value="SBP"/>
</dbReference>
<dbReference type="AlphaFoldDB" id="A0A136PLM2"/>
<dbReference type="RefSeq" id="WP_067371274.1">
    <property type="nucleotide sequence ID" value="NZ_JBIUBN010000019.1"/>
</dbReference>
<feature type="chain" id="PRO_5038589321" evidence="1">
    <location>
        <begin position="27"/>
        <end position="430"/>
    </location>
</feature>
<dbReference type="PANTHER" id="PTHR43649:SF32">
    <property type="entry name" value="SUGAR BINDING SECRETED PROTEIN"/>
    <property type="match status" value="1"/>
</dbReference>
<dbReference type="EMBL" id="LRQV01000125">
    <property type="protein sequence ID" value="KXK59226.1"/>
    <property type="molecule type" value="Genomic_DNA"/>
</dbReference>
<dbReference type="SUPFAM" id="SSF53850">
    <property type="entry name" value="Periplasmic binding protein-like II"/>
    <property type="match status" value="1"/>
</dbReference>